<organism evidence="3 4">
    <name type="scientific">Cyberlindnera fabianii</name>
    <name type="common">Yeast</name>
    <name type="synonym">Hansenula fabianii</name>
    <dbReference type="NCBI Taxonomy" id="36022"/>
    <lineage>
        <taxon>Eukaryota</taxon>
        <taxon>Fungi</taxon>
        <taxon>Dikarya</taxon>
        <taxon>Ascomycota</taxon>
        <taxon>Saccharomycotina</taxon>
        <taxon>Saccharomycetes</taxon>
        <taxon>Phaffomycetales</taxon>
        <taxon>Phaffomycetaceae</taxon>
        <taxon>Cyberlindnera</taxon>
    </lineage>
</organism>
<dbReference type="InterPro" id="IPR021935">
    <property type="entry name" value="SGSM1/2_RBD"/>
</dbReference>
<feature type="domain" description="Rab-GAP TBC" evidence="2">
    <location>
        <begin position="356"/>
        <end position="589"/>
    </location>
</feature>
<evidence type="ECO:0000313" key="4">
    <source>
        <dbReference type="Proteomes" id="UP000189513"/>
    </source>
</evidence>
<accession>A0A1V2L962</accession>
<dbReference type="VEuPathDB" id="FungiDB:BON22_2158"/>
<dbReference type="SUPFAM" id="SSF47923">
    <property type="entry name" value="Ypt/Rab-GAP domain of gyp1p"/>
    <property type="match status" value="2"/>
</dbReference>
<gene>
    <name evidence="3" type="ORF">BON22_2158</name>
</gene>
<dbReference type="Gene3D" id="1.10.8.270">
    <property type="entry name" value="putative rabgap domain of human tbc1 domain family member 14 like domains"/>
    <property type="match status" value="1"/>
</dbReference>
<dbReference type="GO" id="GO:0005096">
    <property type="term" value="F:GTPase activator activity"/>
    <property type="evidence" value="ECO:0007669"/>
    <property type="project" value="UniProtKB-KW"/>
</dbReference>
<keyword evidence="4" id="KW-1185">Reference proteome</keyword>
<evidence type="ECO:0000256" key="1">
    <source>
        <dbReference type="ARBA" id="ARBA00022468"/>
    </source>
</evidence>
<dbReference type="STRING" id="36022.A0A1V2L962"/>
<evidence type="ECO:0000313" key="3">
    <source>
        <dbReference type="EMBL" id="ONH68290.1"/>
    </source>
</evidence>
<dbReference type="Pfam" id="PF00566">
    <property type="entry name" value="RabGAP-TBC"/>
    <property type="match status" value="1"/>
</dbReference>
<dbReference type="InterPro" id="IPR000195">
    <property type="entry name" value="Rab-GAP-TBC_dom"/>
</dbReference>
<dbReference type="PANTHER" id="PTHR22957:SF502">
    <property type="entry name" value="SMALL G PROTEIN SIGNALING MODULATOR 2-RELATED"/>
    <property type="match status" value="1"/>
</dbReference>
<comment type="caution">
    <text evidence="3">The sequence shown here is derived from an EMBL/GenBank/DDBJ whole genome shotgun (WGS) entry which is preliminary data.</text>
</comment>
<protein>
    <submittedName>
        <fullName evidence="3">GTPase-activating protein GYP7</fullName>
    </submittedName>
</protein>
<dbReference type="Gene3D" id="1.10.472.80">
    <property type="entry name" value="Ypt/Rab-GAP domain of gyp1p, domain 3"/>
    <property type="match status" value="1"/>
</dbReference>
<dbReference type="PANTHER" id="PTHR22957">
    <property type="entry name" value="TBC1 DOMAIN FAMILY MEMBER GTPASE-ACTIVATING PROTEIN"/>
    <property type="match status" value="1"/>
</dbReference>
<name>A0A1V2L962_CYBFA</name>
<dbReference type="EMBL" id="MPUK01000003">
    <property type="protein sequence ID" value="ONH68290.1"/>
    <property type="molecule type" value="Genomic_DNA"/>
</dbReference>
<sequence length="686" mass="80080">MSYPLGKVKLLYVKAKVYVHPDKNAGQNFDGFLYMCAEQGATDKDIIVGWAPRSVLNEEDIAMLEQVDLNGPTDTSFIKRLPAGGSFSFQVSIGQLFSLERRPPTLGWWSGSVVIHSRVLSDKIPVLFFHDEESESTMRESAAKNKNFDPFGEENELYWGGVTFFEKLKEHCHLEKATLEPKVLLVNPTLEDLNNFSSSFFNQDDQKTPGISFNGFLDKARVGLYDSFVKIGSRARASINKIVQESPAPLQEYLKNPEVQKVNEDFDAARVYLAKWALGVQEQAEKSRQKIILDNQSRQVLSKELGMNFDKLLPGEILNAHERREVSKQTWDSFFDHAGCLCLTVHEVKERIFHGGLNETIRGEAWLFLLEVYPWDSSYAERKDLRMVLKKQYEEMKGLWRPKLEHGASDSYFQDQKFRIEKDIQRTDRNMEIYKNHDDGGNDKLMSSNVHEDDSENVAVVKNKHLRALREILLTFNEYNDKLGYVQGMTDLLSPLYVVLQDESMAFWAFVKFMDRMERNFLHDQHGMKDQMNALNELVQFMLPDLFIHLQKCDSTDLFFFFRMLLVWFKREMPWNDVLRLWEVLWTDFYSSQFHLFFALAIQQKNEKIVTEHLTKFDEVLKYFNDLSMTYNLNDLLTRSELLFLKFRKMVEIMDKEEGKSAIGDQLRQLLSKDMVIQRETERHDG</sequence>
<proteinExistence type="predicted"/>
<dbReference type="SMART" id="SM00164">
    <property type="entry name" value="TBC"/>
    <property type="match status" value="1"/>
</dbReference>
<dbReference type="Pfam" id="PF12068">
    <property type="entry name" value="PH_RBD"/>
    <property type="match status" value="1"/>
</dbReference>
<dbReference type="Proteomes" id="UP000189513">
    <property type="component" value="Unassembled WGS sequence"/>
</dbReference>
<keyword evidence="1" id="KW-0343">GTPase activation</keyword>
<dbReference type="PROSITE" id="PS50086">
    <property type="entry name" value="TBC_RABGAP"/>
    <property type="match status" value="1"/>
</dbReference>
<evidence type="ECO:0000259" key="2">
    <source>
        <dbReference type="PROSITE" id="PS50086"/>
    </source>
</evidence>
<dbReference type="OMA" id="WWREQRG"/>
<reference evidence="4" key="1">
    <citation type="journal article" date="2017" name="Genome Announc.">
        <title>Genome sequences of Cyberlindnera fabianii 65, Pichia kudriavzevii 129, and Saccharomyces cerevisiae 131 isolated from fermented masau fruits in Zimbabwe.</title>
        <authorList>
            <person name="van Rijswijck I.M.H."/>
            <person name="Derks M.F.L."/>
            <person name="Abee T."/>
            <person name="de Ridder D."/>
            <person name="Smid E.J."/>
        </authorList>
    </citation>
    <scope>NUCLEOTIDE SEQUENCE [LARGE SCALE GENOMIC DNA]</scope>
    <source>
        <strain evidence="4">65</strain>
    </source>
</reference>
<dbReference type="AlphaFoldDB" id="A0A1V2L962"/>
<dbReference type="InterPro" id="IPR035969">
    <property type="entry name" value="Rab-GAP_TBC_sf"/>
</dbReference>
<dbReference type="GO" id="GO:0005737">
    <property type="term" value="C:cytoplasm"/>
    <property type="evidence" value="ECO:0007669"/>
    <property type="project" value="UniProtKB-ARBA"/>
</dbReference>